<gene>
    <name evidence="1" type="primary">yyaC</name>
    <name evidence="1" type="ORF">LKD71_17585</name>
</gene>
<dbReference type="Pfam" id="PF06866">
    <property type="entry name" value="DUF1256"/>
    <property type="match status" value="1"/>
</dbReference>
<organism evidence="1 2">
    <name type="scientific">Fusicatenibacter faecihominis</name>
    <dbReference type="NCBI Taxonomy" id="2881276"/>
    <lineage>
        <taxon>Bacteria</taxon>
        <taxon>Bacillati</taxon>
        <taxon>Bacillota</taxon>
        <taxon>Clostridia</taxon>
        <taxon>Lachnospirales</taxon>
        <taxon>Lachnospiraceae</taxon>
        <taxon>Fusicatenibacter</taxon>
    </lineage>
</organism>
<dbReference type="NCBIfam" id="TIGR02841">
    <property type="entry name" value="spore_YyaC"/>
    <property type="match status" value="1"/>
</dbReference>
<dbReference type="EMBL" id="JAJEPR010000073">
    <property type="protein sequence ID" value="MCC2191573.1"/>
    <property type="molecule type" value="Genomic_DNA"/>
</dbReference>
<accession>A0AAE3DW96</accession>
<dbReference type="GO" id="GO:0008233">
    <property type="term" value="F:peptidase activity"/>
    <property type="evidence" value="ECO:0007669"/>
    <property type="project" value="UniProtKB-KW"/>
</dbReference>
<evidence type="ECO:0000313" key="1">
    <source>
        <dbReference type="EMBL" id="MCC2191573.1"/>
    </source>
</evidence>
<dbReference type="Proteomes" id="UP001197875">
    <property type="component" value="Unassembled WGS sequence"/>
</dbReference>
<comment type="caution">
    <text evidence="1">The sequence shown here is derived from an EMBL/GenBank/DDBJ whole genome shotgun (WGS) entry which is preliminary data.</text>
</comment>
<name>A0AAE3DW96_9FIRM</name>
<protein>
    <submittedName>
        <fullName evidence="1">Spore protease YyaC</fullName>
    </submittedName>
</protein>
<dbReference type="AlphaFoldDB" id="A0AAE3DW96"/>
<sequence>MKAFDEIYYIDSRKPEAEDILALRLSQLLARYPLPPVYLCIGSDRVTGDSLGPLVGTLLLKVQPTLPVIGTLTDPVHALNLKHTLSFLSEKFPGHPIVAIDASLGSRSHQEFFTVGSGSLEPGAGVDKILGSAGDLFITGIVAPTGPLPQLNLQTVRLSLVMRFAECIAGAVASLTLEKEAACEKLSL</sequence>
<keyword evidence="1" id="KW-0645">Protease</keyword>
<dbReference type="InterPro" id="IPR023430">
    <property type="entry name" value="Pept_HybD-like_dom_sf"/>
</dbReference>
<dbReference type="InterPro" id="IPR009665">
    <property type="entry name" value="YyaC"/>
</dbReference>
<keyword evidence="1" id="KW-0378">Hydrolase</keyword>
<dbReference type="GO" id="GO:0006508">
    <property type="term" value="P:proteolysis"/>
    <property type="evidence" value="ECO:0007669"/>
    <property type="project" value="UniProtKB-KW"/>
</dbReference>
<dbReference type="SUPFAM" id="SSF53163">
    <property type="entry name" value="HybD-like"/>
    <property type="match status" value="1"/>
</dbReference>
<evidence type="ECO:0000313" key="2">
    <source>
        <dbReference type="Proteomes" id="UP001197875"/>
    </source>
</evidence>
<dbReference type="RefSeq" id="WP_227616382.1">
    <property type="nucleotide sequence ID" value="NZ_JAJEPR010000073.1"/>
</dbReference>
<proteinExistence type="predicted"/>
<keyword evidence="2" id="KW-1185">Reference proteome</keyword>
<reference evidence="1 2" key="1">
    <citation type="submission" date="2021-10" db="EMBL/GenBank/DDBJ databases">
        <title>Anaerobic single-cell dispensing facilitates the cultivation of human gut bacteria.</title>
        <authorList>
            <person name="Afrizal A."/>
        </authorList>
    </citation>
    <scope>NUCLEOTIDE SEQUENCE [LARGE SCALE GENOMIC DNA]</scope>
    <source>
        <strain evidence="1 2">CLA-AA-H277</strain>
    </source>
</reference>